<reference evidence="1" key="1">
    <citation type="journal article" date="2012" name="PLoS ONE">
        <title>Gene sets for utilization of primary and secondary nutrition supplies in the distal gut of endangered iberian lynx.</title>
        <authorList>
            <person name="Alcaide M."/>
            <person name="Messina E."/>
            <person name="Richter M."/>
            <person name="Bargiela R."/>
            <person name="Peplies J."/>
            <person name="Huws S.A."/>
            <person name="Newbold C.J."/>
            <person name="Golyshin P.N."/>
            <person name="Simon M.A."/>
            <person name="Lopez G."/>
            <person name="Yakimov M.M."/>
            <person name="Ferrer M."/>
        </authorList>
    </citation>
    <scope>NUCLEOTIDE SEQUENCE</scope>
</reference>
<gene>
    <name evidence="1" type="ORF">EVA_09533</name>
</gene>
<accession>J9G556</accession>
<name>J9G556_9ZZZZ</name>
<dbReference type="AlphaFoldDB" id="J9G556"/>
<proteinExistence type="predicted"/>
<organism evidence="1">
    <name type="scientific">gut metagenome</name>
    <dbReference type="NCBI Taxonomy" id="749906"/>
    <lineage>
        <taxon>unclassified sequences</taxon>
        <taxon>metagenomes</taxon>
        <taxon>organismal metagenomes</taxon>
    </lineage>
</organism>
<protein>
    <submittedName>
        <fullName evidence="1">Uncharacterized protein</fullName>
    </submittedName>
</protein>
<dbReference type="EMBL" id="AMCI01002572">
    <property type="protein sequence ID" value="EJX02362.1"/>
    <property type="molecule type" value="Genomic_DNA"/>
</dbReference>
<sequence length="55" mass="6589">MESFGYHCTITDTPYWCPSWCRIINAMMRPVSLQYRVETGIRESRGYSIKVERRL</sequence>
<comment type="caution">
    <text evidence="1">The sequence shown here is derived from an EMBL/GenBank/DDBJ whole genome shotgun (WGS) entry which is preliminary data.</text>
</comment>
<evidence type="ECO:0000313" key="1">
    <source>
        <dbReference type="EMBL" id="EJX02362.1"/>
    </source>
</evidence>